<reference evidence="3 6" key="1">
    <citation type="journal article" date="2011" name="J. Bacteriol.">
        <title>Genome sequence of Halobiforma lacisalsi AJ5, an extremely halophilic archaeon which harbors a bop gene.</title>
        <authorList>
            <person name="Jiang X."/>
            <person name="Wang S."/>
            <person name="Cheng H."/>
            <person name="Huo Y."/>
            <person name="Zhang X."/>
            <person name="Zhu X."/>
            <person name="Han X."/>
            <person name="Ni P."/>
            <person name="Wu M."/>
        </authorList>
    </citation>
    <scope>NUCLEOTIDE SEQUENCE [LARGE SCALE GENOMIC DNA]</scope>
    <source>
        <strain evidence="3 6">AJ5</strain>
    </source>
</reference>
<dbReference type="GO" id="GO:0005507">
    <property type="term" value="F:copper ion binding"/>
    <property type="evidence" value="ECO:0007669"/>
    <property type="project" value="TreeGrafter"/>
</dbReference>
<dbReference type="Proteomes" id="UP000186547">
    <property type="component" value="Chromosome"/>
</dbReference>
<keyword evidence="5" id="KW-1185">Reference proteome</keyword>
<gene>
    <name evidence="4" type="ORF">C445_01671</name>
    <name evidence="3" type="ORF">CHINAEXTREME_07895</name>
</gene>
<name>M0LZL9_NATLA</name>
<dbReference type="GeneID" id="30921037"/>
<keyword evidence="2" id="KW-0963">Cytoplasm</keyword>
<evidence type="ECO:0000256" key="1">
    <source>
        <dbReference type="ARBA" id="ARBA00010169"/>
    </source>
</evidence>
<dbReference type="GO" id="GO:0010038">
    <property type="term" value="P:response to metal ion"/>
    <property type="evidence" value="ECO:0007669"/>
    <property type="project" value="InterPro"/>
</dbReference>
<dbReference type="InterPro" id="IPR004323">
    <property type="entry name" value="Ion_tolerance_CutA"/>
</dbReference>
<dbReference type="KEGG" id="hlc:CHINAEXTREME07895"/>
<reference evidence="4 5" key="2">
    <citation type="journal article" date="2014" name="PLoS Genet.">
        <title>Phylogenetically driven sequencing of extremely halophilic archaea reveals strategies for static and dynamic osmo-response.</title>
        <authorList>
            <person name="Becker E.A."/>
            <person name="Seitzer P.M."/>
            <person name="Tritt A."/>
            <person name="Larsen D."/>
            <person name="Krusor M."/>
            <person name="Yao A.I."/>
            <person name="Wu D."/>
            <person name="Madern D."/>
            <person name="Eisen J.A."/>
            <person name="Darling A.E."/>
            <person name="Facciotti M.T."/>
        </authorList>
    </citation>
    <scope>NUCLEOTIDE SEQUENCE [LARGE SCALE GENOMIC DNA]</scope>
    <source>
        <strain evidence="4 5">AJ5</strain>
    </source>
</reference>
<dbReference type="PANTHER" id="PTHR23419">
    <property type="entry name" value="DIVALENT CATION TOLERANCE CUTA-RELATED"/>
    <property type="match status" value="1"/>
</dbReference>
<dbReference type="PANTHER" id="PTHR23419:SF8">
    <property type="entry name" value="FI09726P"/>
    <property type="match status" value="1"/>
</dbReference>
<evidence type="ECO:0000313" key="6">
    <source>
        <dbReference type="Proteomes" id="UP000186547"/>
    </source>
</evidence>
<proteinExistence type="inferred from homology"/>
<evidence type="ECO:0000256" key="2">
    <source>
        <dbReference type="ARBA" id="ARBA00022490"/>
    </source>
</evidence>
<evidence type="ECO:0000313" key="3">
    <source>
        <dbReference type="EMBL" id="APW97699.1"/>
    </source>
</evidence>
<dbReference type="RefSeq" id="WP_007140092.1">
    <property type="nucleotide sequence ID" value="NZ_AOLZ01000012.1"/>
</dbReference>
<sequence length="109" mass="12216">MSHLAVSIGVPDESDANELSRLLVENRLAAGTRITSGTSHYRWDGEVTERTYWTVTAFTHSAQLSALYEFVENRHDDDLPGITRTEIDADDEYLRWIRESVGSSESPSG</sequence>
<dbReference type="STRING" id="358396.CHINAEXTREME_07895"/>
<comment type="similarity">
    <text evidence="1">Belongs to the CutA family.</text>
</comment>
<dbReference type="Gene3D" id="3.30.70.120">
    <property type="match status" value="1"/>
</dbReference>
<dbReference type="EMBL" id="AOLZ01000012">
    <property type="protein sequence ID" value="EMA37555.1"/>
    <property type="molecule type" value="Genomic_DNA"/>
</dbReference>
<evidence type="ECO:0000313" key="4">
    <source>
        <dbReference type="EMBL" id="EMA37555.1"/>
    </source>
</evidence>
<dbReference type="Proteomes" id="UP000011555">
    <property type="component" value="Unassembled WGS sequence"/>
</dbReference>
<dbReference type="InterPro" id="IPR015867">
    <property type="entry name" value="N-reg_PII/ATP_PRibTrfase_C"/>
</dbReference>
<organism evidence="4 5">
    <name type="scientific">Natronobacterium lacisalsi AJ5</name>
    <dbReference type="NCBI Taxonomy" id="358396"/>
    <lineage>
        <taxon>Archaea</taxon>
        <taxon>Methanobacteriati</taxon>
        <taxon>Methanobacteriota</taxon>
        <taxon>Stenosarchaea group</taxon>
        <taxon>Halobacteria</taxon>
        <taxon>Halobacteriales</taxon>
        <taxon>Natrialbaceae</taxon>
        <taxon>Natronobacterium</taxon>
    </lineage>
</organism>
<accession>M0LZL9</accession>
<dbReference type="EMBL" id="CP019285">
    <property type="protein sequence ID" value="APW97699.1"/>
    <property type="molecule type" value="Genomic_DNA"/>
</dbReference>
<dbReference type="InterPro" id="IPR011322">
    <property type="entry name" value="N-reg_PII-like_a/b"/>
</dbReference>
<reference evidence="3" key="3">
    <citation type="submission" date="2017-01" db="EMBL/GenBank/DDBJ databases">
        <authorList>
            <person name="Mah S.A."/>
            <person name="Swanson W.J."/>
            <person name="Moy G.W."/>
            <person name="Vacquier V.D."/>
        </authorList>
    </citation>
    <scope>NUCLEOTIDE SEQUENCE</scope>
    <source>
        <strain evidence="3">AJ5</strain>
    </source>
</reference>
<dbReference type="AlphaFoldDB" id="M0LZL9"/>
<evidence type="ECO:0000313" key="5">
    <source>
        <dbReference type="Proteomes" id="UP000011555"/>
    </source>
</evidence>
<dbReference type="Pfam" id="PF03091">
    <property type="entry name" value="CutA1"/>
    <property type="match status" value="1"/>
</dbReference>
<dbReference type="SUPFAM" id="SSF54913">
    <property type="entry name" value="GlnB-like"/>
    <property type="match status" value="1"/>
</dbReference>
<protein>
    <submittedName>
        <fullName evidence="4">CutA1 divalent ion tolerance protein</fullName>
    </submittedName>
    <submittedName>
        <fullName evidence="3">Divalent-cation tolerance protein CutA</fullName>
    </submittedName>
</protein>